<proteinExistence type="predicted"/>
<feature type="coiled-coil region" evidence="1">
    <location>
        <begin position="178"/>
        <end position="205"/>
    </location>
</feature>
<dbReference type="NCBIfam" id="NF033542">
    <property type="entry name" value="transpos_IS110"/>
    <property type="match status" value="1"/>
</dbReference>
<keyword evidence="1" id="KW-0175">Coiled coil</keyword>
<evidence type="ECO:0000313" key="5">
    <source>
        <dbReference type="Proteomes" id="UP000175707"/>
    </source>
</evidence>
<evidence type="ECO:0000313" key="4">
    <source>
        <dbReference type="EMBL" id="OFC43599.1"/>
    </source>
</evidence>
<sequence length="344" mass="38483">MSIHRLGIDLAKNVFELCGMDRNGKVVLRNALRRDQLMEFFAQLPPCQIAMESCGGAHHWARFFQASGHEVRLIAPQFVAPYRKISKNDANDAEAICEASGRPTMRFVAIKSTEQQAMLALHRAQELAKFHLTALGNQVRGLLAEFGVVIPQGPAQLRKALQHPIDLETLPPIARNLFRDLFDQRRELTDRLAQYDQQIAELSKADAQIQRLMTIPGVGPVTATAVVATVDNARIFKNGRQFSAWIGLVPKQKSSGGKSRLLGITERGDIYLRTLLVQGATTVVHHLGAKEDGRSRWIRAIMERRGKYKAVVALAARMACTIWALMTREENYRVLTNDHPVGHR</sequence>
<dbReference type="PANTHER" id="PTHR33055:SF3">
    <property type="entry name" value="PUTATIVE TRANSPOSASE FOR IS117-RELATED"/>
    <property type="match status" value="1"/>
</dbReference>
<gene>
    <name evidence="4" type="ORF">BAE30_14585</name>
</gene>
<evidence type="ECO:0000259" key="2">
    <source>
        <dbReference type="Pfam" id="PF01548"/>
    </source>
</evidence>
<evidence type="ECO:0000259" key="3">
    <source>
        <dbReference type="Pfam" id="PF02371"/>
    </source>
</evidence>
<protein>
    <submittedName>
        <fullName evidence="4">Transposase</fullName>
    </submittedName>
</protein>
<dbReference type="Proteomes" id="UP000175707">
    <property type="component" value="Unassembled WGS sequence"/>
</dbReference>
<dbReference type="InterPro" id="IPR047650">
    <property type="entry name" value="Transpos_IS110"/>
</dbReference>
<dbReference type="GO" id="GO:0003677">
    <property type="term" value="F:DNA binding"/>
    <property type="evidence" value="ECO:0007669"/>
    <property type="project" value="InterPro"/>
</dbReference>
<dbReference type="AlphaFoldDB" id="A0A1E7YSC8"/>
<dbReference type="GeneID" id="92930796"/>
<dbReference type="InterPro" id="IPR003346">
    <property type="entry name" value="Transposase_20"/>
</dbReference>
<name>A0A1E7YSC8_9PROT</name>
<feature type="domain" description="Transposase IS110-like N-terminal" evidence="2">
    <location>
        <begin position="6"/>
        <end position="145"/>
    </location>
</feature>
<accession>A0A1E7YSC8</accession>
<feature type="domain" description="Transposase IS116/IS110/IS902 C-terminal" evidence="3">
    <location>
        <begin position="210"/>
        <end position="286"/>
    </location>
</feature>
<dbReference type="PANTHER" id="PTHR33055">
    <property type="entry name" value="TRANSPOSASE FOR INSERTION SEQUENCE ELEMENT IS1111A"/>
    <property type="match status" value="1"/>
</dbReference>
<dbReference type="GO" id="GO:0004803">
    <property type="term" value="F:transposase activity"/>
    <property type="evidence" value="ECO:0007669"/>
    <property type="project" value="InterPro"/>
</dbReference>
<dbReference type="RefSeq" id="WP_041635958.1">
    <property type="nucleotide sequence ID" value="NZ_JAAOMM010000042.1"/>
</dbReference>
<evidence type="ECO:0000256" key="1">
    <source>
        <dbReference type="SAM" id="Coils"/>
    </source>
</evidence>
<reference evidence="4 5" key="1">
    <citation type="submission" date="2016-06" db="EMBL/GenBank/DDBJ databases">
        <title>Gene turnover analysis identifies the evolutionary adaptation of the extremophile Acidithiobacillus caldus.</title>
        <authorList>
            <person name="Zhang X."/>
        </authorList>
    </citation>
    <scope>NUCLEOTIDE SEQUENCE [LARGE SCALE GENOMIC DNA]</scope>
    <source>
        <strain evidence="4 5">S1</strain>
    </source>
</reference>
<dbReference type="Pfam" id="PF02371">
    <property type="entry name" value="Transposase_20"/>
    <property type="match status" value="1"/>
</dbReference>
<comment type="caution">
    <text evidence="4">The sequence shown here is derived from an EMBL/GenBank/DDBJ whole genome shotgun (WGS) entry which is preliminary data.</text>
</comment>
<dbReference type="InterPro" id="IPR002525">
    <property type="entry name" value="Transp_IS110-like_N"/>
</dbReference>
<dbReference type="GO" id="GO:0006313">
    <property type="term" value="P:DNA transposition"/>
    <property type="evidence" value="ECO:0007669"/>
    <property type="project" value="InterPro"/>
</dbReference>
<dbReference type="Pfam" id="PF01548">
    <property type="entry name" value="DEDD_Tnp_IS110"/>
    <property type="match status" value="1"/>
</dbReference>
<organism evidence="4 5">
    <name type="scientific">Acidithiobacillus caldus</name>
    <dbReference type="NCBI Taxonomy" id="33059"/>
    <lineage>
        <taxon>Bacteria</taxon>
        <taxon>Pseudomonadati</taxon>
        <taxon>Pseudomonadota</taxon>
        <taxon>Acidithiobacillia</taxon>
        <taxon>Acidithiobacillales</taxon>
        <taxon>Acidithiobacillaceae</taxon>
        <taxon>Acidithiobacillus</taxon>
    </lineage>
</organism>
<dbReference type="EMBL" id="LZYH01000974">
    <property type="protein sequence ID" value="OFC43599.1"/>
    <property type="molecule type" value="Genomic_DNA"/>
</dbReference>